<dbReference type="InterPro" id="IPR000209">
    <property type="entry name" value="Peptidase_S8/S53_dom"/>
</dbReference>
<reference evidence="4 5" key="1">
    <citation type="journal article" date="2019" name="Sci. Rep.">
        <title>Colletotrichum shisoi sp. nov., an anthracnose pathogen of Perilla frutescens in Japan: molecular phylogenetic, morphological and genomic evidence.</title>
        <authorList>
            <person name="Gan P."/>
            <person name="Tsushima A."/>
            <person name="Hiroyama R."/>
            <person name="Narusaka M."/>
            <person name="Takano Y."/>
            <person name="Narusaka Y."/>
            <person name="Kawaradani M."/>
            <person name="Damm U."/>
            <person name="Shirasu K."/>
        </authorList>
    </citation>
    <scope>NUCLEOTIDE SEQUENCE [LARGE SCALE GENOMIC DNA]</scope>
    <source>
        <strain evidence="4 5">PG-2018a</strain>
    </source>
</reference>
<dbReference type="GO" id="GO:0004252">
    <property type="term" value="F:serine-type endopeptidase activity"/>
    <property type="evidence" value="ECO:0007669"/>
    <property type="project" value="InterPro"/>
</dbReference>
<comment type="caution">
    <text evidence="1">Lacks conserved residue(s) required for the propagation of feature annotation.</text>
</comment>
<dbReference type="GO" id="GO:0006508">
    <property type="term" value="P:proteolysis"/>
    <property type="evidence" value="ECO:0007669"/>
    <property type="project" value="InterPro"/>
</dbReference>
<name>A0A5Q4C0U2_9PEZI</name>
<dbReference type="Proteomes" id="UP000326340">
    <property type="component" value="Unassembled WGS sequence"/>
</dbReference>
<dbReference type="AlphaFoldDB" id="A0A5Q4C0U2"/>
<dbReference type="Pfam" id="PF00082">
    <property type="entry name" value="Peptidase_S8"/>
    <property type="match status" value="1"/>
</dbReference>
<evidence type="ECO:0000313" key="4">
    <source>
        <dbReference type="EMBL" id="TQN72973.1"/>
    </source>
</evidence>
<gene>
    <name evidence="4" type="ORF">CSHISOI_02470</name>
</gene>
<evidence type="ECO:0000256" key="2">
    <source>
        <dbReference type="SAM" id="MobiDB-lite"/>
    </source>
</evidence>
<evidence type="ECO:0000256" key="1">
    <source>
        <dbReference type="PROSITE-ProRule" id="PRU01240"/>
    </source>
</evidence>
<sequence length="119" mass="12619">MAQADKLKAEGFNGKGFQRPGYPWSTDKLGSSQSSTGDFVDSYSNWGPTFGGELRRSAPPWGTSCLRTFCSKADTPSNSGTSLSTPMVGAIIALVFNARGKTTPAEITYLLPSTAKPSF</sequence>
<dbReference type="SUPFAM" id="SSF52743">
    <property type="entry name" value="Subtilisin-like"/>
    <property type="match status" value="1"/>
</dbReference>
<keyword evidence="5" id="KW-1185">Reference proteome</keyword>
<dbReference type="OrthoDB" id="10256524at2759"/>
<proteinExistence type="inferred from homology"/>
<feature type="domain" description="Peptidase S8/S53" evidence="3">
    <location>
        <begin position="41"/>
        <end position="115"/>
    </location>
</feature>
<accession>A0A5Q4C0U2</accession>
<comment type="similarity">
    <text evidence="1">Belongs to the peptidase S8 family.</text>
</comment>
<feature type="region of interest" description="Disordered" evidence="2">
    <location>
        <begin position="1"/>
        <end position="30"/>
    </location>
</feature>
<evidence type="ECO:0000313" key="5">
    <source>
        <dbReference type="Proteomes" id="UP000326340"/>
    </source>
</evidence>
<organism evidence="4 5">
    <name type="scientific">Colletotrichum shisoi</name>
    <dbReference type="NCBI Taxonomy" id="2078593"/>
    <lineage>
        <taxon>Eukaryota</taxon>
        <taxon>Fungi</taxon>
        <taxon>Dikarya</taxon>
        <taxon>Ascomycota</taxon>
        <taxon>Pezizomycotina</taxon>
        <taxon>Sordariomycetes</taxon>
        <taxon>Hypocreomycetidae</taxon>
        <taxon>Glomerellales</taxon>
        <taxon>Glomerellaceae</taxon>
        <taxon>Colletotrichum</taxon>
        <taxon>Colletotrichum destructivum species complex</taxon>
    </lineage>
</organism>
<protein>
    <recommendedName>
        <fullName evidence="3">Peptidase S8/S53 domain-containing protein</fullName>
    </recommendedName>
</protein>
<evidence type="ECO:0000259" key="3">
    <source>
        <dbReference type="Pfam" id="PF00082"/>
    </source>
</evidence>
<dbReference type="PROSITE" id="PS51892">
    <property type="entry name" value="SUBTILASE"/>
    <property type="match status" value="1"/>
</dbReference>
<comment type="caution">
    <text evidence="4">The sequence shown here is derived from an EMBL/GenBank/DDBJ whole genome shotgun (WGS) entry which is preliminary data.</text>
</comment>
<dbReference type="InterPro" id="IPR036852">
    <property type="entry name" value="Peptidase_S8/S53_dom_sf"/>
</dbReference>
<dbReference type="Gene3D" id="3.40.50.200">
    <property type="entry name" value="Peptidase S8/S53 domain"/>
    <property type="match status" value="1"/>
</dbReference>
<dbReference type="EMBL" id="PUHP01000130">
    <property type="protein sequence ID" value="TQN72973.1"/>
    <property type="molecule type" value="Genomic_DNA"/>
</dbReference>